<organism evidence="2 4">
    <name type="scientific">Nephila pilipes</name>
    <name type="common">Giant wood spider</name>
    <name type="synonym">Nephila maculata</name>
    <dbReference type="NCBI Taxonomy" id="299642"/>
    <lineage>
        <taxon>Eukaryota</taxon>
        <taxon>Metazoa</taxon>
        <taxon>Ecdysozoa</taxon>
        <taxon>Arthropoda</taxon>
        <taxon>Chelicerata</taxon>
        <taxon>Arachnida</taxon>
        <taxon>Araneae</taxon>
        <taxon>Araneomorphae</taxon>
        <taxon>Entelegynae</taxon>
        <taxon>Araneoidea</taxon>
        <taxon>Nephilidae</taxon>
        <taxon>Nephila</taxon>
    </lineage>
</organism>
<evidence type="ECO:0000313" key="3">
    <source>
        <dbReference type="EMBL" id="GFU21084.1"/>
    </source>
</evidence>
<feature type="non-terminal residue" evidence="2">
    <location>
        <position position="1"/>
    </location>
</feature>
<reference evidence="2" key="1">
    <citation type="submission" date="2020-08" db="EMBL/GenBank/DDBJ databases">
        <title>Multicomponent nature underlies the extraordinary mechanical properties of spider dragline silk.</title>
        <authorList>
            <person name="Kono N."/>
            <person name="Nakamura H."/>
            <person name="Mori M."/>
            <person name="Yoshida Y."/>
            <person name="Ohtoshi R."/>
            <person name="Malay A.D."/>
            <person name="Moran D.A.P."/>
            <person name="Tomita M."/>
            <person name="Numata K."/>
            <person name="Arakawa K."/>
        </authorList>
    </citation>
    <scope>NUCLEOTIDE SEQUENCE</scope>
</reference>
<evidence type="ECO:0000256" key="1">
    <source>
        <dbReference type="SAM" id="MobiDB-lite"/>
    </source>
</evidence>
<sequence length="24" mass="2911">RRRALAEETYRPENDPFPHSRLVT</sequence>
<feature type="compositionally biased region" description="Basic and acidic residues" evidence="1">
    <location>
        <begin position="1"/>
        <end position="18"/>
    </location>
</feature>
<keyword evidence="4" id="KW-1185">Reference proteome</keyword>
<evidence type="ECO:0000313" key="2">
    <source>
        <dbReference type="EMBL" id="GFS45805.1"/>
    </source>
</evidence>
<comment type="caution">
    <text evidence="2">The sequence shown here is derived from an EMBL/GenBank/DDBJ whole genome shotgun (WGS) entry which is preliminary data.</text>
</comment>
<proteinExistence type="predicted"/>
<gene>
    <name evidence="2" type="ORF">NPIL_317381</name>
    <name evidence="3" type="ORF">NPIL_88211</name>
</gene>
<protein>
    <submittedName>
        <fullName evidence="2">Uncharacterized protein</fullName>
    </submittedName>
</protein>
<name>A0A8X6J8F2_NEPPI</name>
<dbReference type="Proteomes" id="UP000887013">
    <property type="component" value="Unassembled WGS sequence"/>
</dbReference>
<accession>A0A8X6J8F2</accession>
<dbReference type="EMBL" id="BMAW01044646">
    <property type="protein sequence ID" value="GFS45805.1"/>
    <property type="molecule type" value="Genomic_DNA"/>
</dbReference>
<dbReference type="EMBL" id="BMAW01127431">
    <property type="protein sequence ID" value="GFU21084.1"/>
    <property type="molecule type" value="Genomic_DNA"/>
</dbReference>
<dbReference type="AlphaFoldDB" id="A0A8X6J8F2"/>
<evidence type="ECO:0000313" key="4">
    <source>
        <dbReference type="Proteomes" id="UP000887013"/>
    </source>
</evidence>
<feature type="region of interest" description="Disordered" evidence="1">
    <location>
        <begin position="1"/>
        <end position="24"/>
    </location>
</feature>